<gene>
    <name evidence="1" type="ORF">K452DRAFT_312977</name>
</gene>
<dbReference type="Pfam" id="PF26639">
    <property type="entry name" value="Het-6_barrel"/>
    <property type="match status" value="1"/>
</dbReference>
<dbReference type="PANTHER" id="PTHR24148:SF64">
    <property type="entry name" value="HETEROKARYON INCOMPATIBILITY DOMAIN-CONTAINING PROTEIN"/>
    <property type="match status" value="1"/>
</dbReference>
<dbReference type="AlphaFoldDB" id="A0A6A6B0F2"/>
<dbReference type="InterPro" id="IPR052895">
    <property type="entry name" value="HetReg/Transcr_Mod"/>
</dbReference>
<reference evidence="1" key="1">
    <citation type="journal article" date="2020" name="Stud. Mycol.">
        <title>101 Dothideomycetes genomes: a test case for predicting lifestyles and emergence of pathogens.</title>
        <authorList>
            <person name="Haridas S."/>
            <person name="Albert R."/>
            <person name="Binder M."/>
            <person name="Bloem J."/>
            <person name="Labutti K."/>
            <person name="Salamov A."/>
            <person name="Andreopoulos B."/>
            <person name="Baker S."/>
            <person name="Barry K."/>
            <person name="Bills G."/>
            <person name="Bluhm B."/>
            <person name="Cannon C."/>
            <person name="Castanera R."/>
            <person name="Culley D."/>
            <person name="Daum C."/>
            <person name="Ezra D."/>
            <person name="Gonzalez J."/>
            <person name="Henrissat B."/>
            <person name="Kuo A."/>
            <person name="Liang C."/>
            <person name="Lipzen A."/>
            <person name="Lutzoni F."/>
            <person name="Magnuson J."/>
            <person name="Mondo S."/>
            <person name="Nolan M."/>
            <person name="Ohm R."/>
            <person name="Pangilinan J."/>
            <person name="Park H.-J."/>
            <person name="Ramirez L."/>
            <person name="Alfaro M."/>
            <person name="Sun H."/>
            <person name="Tritt A."/>
            <person name="Yoshinaga Y."/>
            <person name="Zwiers L.-H."/>
            <person name="Turgeon B."/>
            <person name="Goodwin S."/>
            <person name="Spatafora J."/>
            <person name="Crous P."/>
            <person name="Grigoriev I."/>
        </authorList>
    </citation>
    <scope>NUCLEOTIDE SEQUENCE</scope>
    <source>
        <strain evidence="1">CBS 121167</strain>
    </source>
</reference>
<dbReference type="GeneID" id="54301105"/>
<dbReference type="Proteomes" id="UP000799438">
    <property type="component" value="Unassembled WGS sequence"/>
</dbReference>
<dbReference type="RefSeq" id="XP_033392412.1">
    <property type="nucleotide sequence ID" value="XM_033543608.1"/>
</dbReference>
<dbReference type="OrthoDB" id="2157530at2759"/>
<evidence type="ECO:0000313" key="1">
    <source>
        <dbReference type="EMBL" id="KAF2136694.1"/>
    </source>
</evidence>
<evidence type="ECO:0000313" key="2">
    <source>
        <dbReference type="Proteomes" id="UP000799438"/>
    </source>
</evidence>
<protein>
    <recommendedName>
        <fullName evidence="3">Heterokaryon incompatibility domain-containing protein</fullName>
    </recommendedName>
</protein>
<proteinExistence type="predicted"/>
<keyword evidence="2" id="KW-1185">Reference proteome</keyword>
<dbReference type="EMBL" id="ML995514">
    <property type="protein sequence ID" value="KAF2136694.1"/>
    <property type="molecule type" value="Genomic_DNA"/>
</dbReference>
<name>A0A6A6B0F2_9PEZI</name>
<accession>A0A6A6B0F2</accession>
<organism evidence="1 2">
    <name type="scientific">Aplosporella prunicola CBS 121167</name>
    <dbReference type="NCBI Taxonomy" id="1176127"/>
    <lineage>
        <taxon>Eukaryota</taxon>
        <taxon>Fungi</taxon>
        <taxon>Dikarya</taxon>
        <taxon>Ascomycota</taxon>
        <taxon>Pezizomycotina</taxon>
        <taxon>Dothideomycetes</taxon>
        <taxon>Dothideomycetes incertae sedis</taxon>
        <taxon>Botryosphaeriales</taxon>
        <taxon>Aplosporellaceae</taxon>
        <taxon>Aplosporella</taxon>
    </lineage>
</organism>
<dbReference type="PANTHER" id="PTHR24148">
    <property type="entry name" value="ANKYRIN REPEAT DOMAIN-CONTAINING PROTEIN 39 HOMOLOG-RELATED"/>
    <property type="match status" value="1"/>
</dbReference>
<evidence type="ECO:0008006" key="3">
    <source>
        <dbReference type="Google" id="ProtNLM"/>
    </source>
</evidence>
<sequence length="351" mass="39886">MDDVIGSIDLWHSVAFKLVKIIEEFQFKSGKSEDIRNILRLGRPKESSDPRDKIYALLGHPAFQELGTGPGKDQFIHISYDIPYQDLYYLVAEQLLKLPNPLYVLGLVQHTAASFKQTDISWVPQWNINAYIGDLEPLPSRCHFNASAETAPVFMLKSKILQLQGIAIDTIKWNAEPFDDFFIGEDIWHWVNLIAPIFYDIRTHLDGFDSAIRSLEEPSILSKLFFALTTGITSYPQLPLKQRVVDMIVFLEHIGFDCSKWIQHNGIEGHGELTRFLSDIINSCIGRSFFITENGQFGLGPEIVLPSDLVCVFFGASVPYVLRPVGDGKYRICGERYMDDFMDGEAIEMLK</sequence>